<dbReference type="SMART" id="SM00184">
    <property type="entry name" value="RING"/>
    <property type="match status" value="1"/>
</dbReference>
<proteinExistence type="predicted"/>
<dbReference type="InterPro" id="IPR013083">
    <property type="entry name" value="Znf_RING/FYVE/PHD"/>
</dbReference>
<feature type="region of interest" description="Disordered" evidence="6">
    <location>
        <begin position="192"/>
        <end position="251"/>
    </location>
</feature>
<keyword evidence="2 4" id="KW-0863">Zinc-finger</keyword>
<dbReference type="Pfam" id="PF13639">
    <property type="entry name" value="zf-RING_2"/>
    <property type="match status" value="1"/>
</dbReference>
<evidence type="ECO:0000259" key="8">
    <source>
        <dbReference type="PROSITE" id="PS50089"/>
    </source>
</evidence>
<evidence type="ECO:0000313" key="9">
    <source>
        <dbReference type="EMBL" id="KAJ4771998.1"/>
    </source>
</evidence>
<dbReference type="PANTHER" id="PTHR15710:SF242">
    <property type="entry name" value="OS06G0633500 PROTEIN"/>
    <property type="match status" value="1"/>
</dbReference>
<dbReference type="InterPro" id="IPR001841">
    <property type="entry name" value="Znf_RING"/>
</dbReference>
<dbReference type="AlphaFoldDB" id="A0AAV8E0G2"/>
<evidence type="ECO:0000256" key="7">
    <source>
        <dbReference type="SAM" id="Phobius"/>
    </source>
</evidence>
<evidence type="ECO:0000256" key="1">
    <source>
        <dbReference type="ARBA" id="ARBA00022723"/>
    </source>
</evidence>
<feature type="compositionally biased region" description="Basic and acidic residues" evidence="6">
    <location>
        <begin position="486"/>
        <end position="502"/>
    </location>
</feature>
<keyword evidence="3" id="KW-0862">Zinc</keyword>
<feature type="domain" description="RING-type" evidence="8">
    <location>
        <begin position="331"/>
        <end position="372"/>
    </location>
</feature>
<organism evidence="9 10">
    <name type="scientific">Rhynchospora pubera</name>
    <dbReference type="NCBI Taxonomy" id="906938"/>
    <lineage>
        <taxon>Eukaryota</taxon>
        <taxon>Viridiplantae</taxon>
        <taxon>Streptophyta</taxon>
        <taxon>Embryophyta</taxon>
        <taxon>Tracheophyta</taxon>
        <taxon>Spermatophyta</taxon>
        <taxon>Magnoliopsida</taxon>
        <taxon>Liliopsida</taxon>
        <taxon>Poales</taxon>
        <taxon>Cyperaceae</taxon>
        <taxon>Cyperoideae</taxon>
        <taxon>Rhynchosporeae</taxon>
        <taxon>Rhynchospora</taxon>
    </lineage>
</organism>
<dbReference type="GO" id="GO:0061630">
    <property type="term" value="F:ubiquitin protein ligase activity"/>
    <property type="evidence" value="ECO:0007669"/>
    <property type="project" value="TreeGrafter"/>
</dbReference>
<evidence type="ECO:0000313" key="10">
    <source>
        <dbReference type="Proteomes" id="UP001140206"/>
    </source>
</evidence>
<evidence type="ECO:0000256" key="6">
    <source>
        <dbReference type="SAM" id="MobiDB-lite"/>
    </source>
</evidence>
<dbReference type="GO" id="GO:0008270">
    <property type="term" value="F:zinc ion binding"/>
    <property type="evidence" value="ECO:0007669"/>
    <property type="project" value="UniProtKB-KW"/>
</dbReference>
<feature type="transmembrane region" description="Helical" evidence="7">
    <location>
        <begin position="451"/>
        <end position="471"/>
    </location>
</feature>
<dbReference type="GO" id="GO:0005737">
    <property type="term" value="C:cytoplasm"/>
    <property type="evidence" value="ECO:0007669"/>
    <property type="project" value="TreeGrafter"/>
</dbReference>
<dbReference type="GO" id="GO:0016567">
    <property type="term" value="P:protein ubiquitination"/>
    <property type="evidence" value="ECO:0007669"/>
    <property type="project" value="TreeGrafter"/>
</dbReference>
<comment type="caution">
    <text evidence="9">The sequence shown here is derived from an EMBL/GenBank/DDBJ whole genome shotgun (WGS) entry which is preliminary data.</text>
</comment>
<feature type="region of interest" description="Disordered" evidence="6">
    <location>
        <begin position="478"/>
        <end position="503"/>
    </location>
</feature>
<feature type="compositionally biased region" description="Polar residues" evidence="6">
    <location>
        <begin position="99"/>
        <end position="112"/>
    </location>
</feature>
<feature type="compositionally biased region" description="Basic residues" evidence="6">
    <location>
        <begin position="58"/>
        <end position="74"/>
    </location>
</feature>
<dbReference type="PROSITE" id="PS50089">
    <property type="entry name" value="ZF_RING_2"/>
    <property type="match status" value="1"/>
</dbReference>
<dbReference type="PANTHER" id="PTHR15710">
    <property type="entry name" value="E3 UBIQUITIN-PROTEIN LIGASE PRAJA"/>
    <property type="match status" value="1"/>
</dbReference>
<feature type="region of interest" description="Disordered" evidence="6">
    <location>
        <begin position="52"/>
        <end position="78"/>
    </location>
</feature>
<keyword evidence="7" id="KW-0472">Membrane</keyword>
<sequence length="509" mass="57691">MDQIQPDLQCLVCTQPFFLESDMTDSLESLAICSECKLMVSNTITQQIEQTAPSHYLHPNRNRRSRSRRYNSRHARTELVDDSDSESFALAFSQLINSARQSQNSTPNQSNRWPALSSENESETHDVMDVSIYGESESNVSFGGYGGDSDASFDRQSVVDRETFLLLNNEFSNNNNSDIDPMHTGLHIQWDSDEEDEGVSEWEEESERDEAAGFTMETPPRRPPRFPNSSPYHEGSPSPSLSPSPSPIPQWMRSRWQMGPLEIEIRQPFVGDPLDYVDEVTVQFEDILEQLADEADDVRRGAAPTSANYREKLPHVIVTQELVRDKGGLICAVCKDPMHVNCRVLQLPCKHMYHPACILPWLRTRNTCPVCRYELPCEDPDRDKARREELERALYDTNGEEIEIEEDEYEEEEEDEEVRFVESEREVGGRVNGRNRAVQRSNGGGGVRGRWLFLAAAPIVSLVGIVLVFCFRNSSSGNSAGVNGGDSREGGARPERVSDSSRKRWWSIF</sequence>
<feature type="region of interest" description="Disordered" evidence="6">
    <location>
        <begin position="99"/>
        <end position="124"/>
    </location>
</feature>
<dbReference type="EMBL" id="JAMFTS010000003">
    <property type="protein sequence ID" value="KAJ4771998.1"/>
    <property type="molecule type" value="Genomic_DNA"/>
</dbReference>
<keyword evidence="7" id="KW-1133">Transmembrane helix</keyword>
<name>A0AAV8E0G2_9POAL</name>
<evidence type="ECO:0000256" key="4">
    <source>
        <dbReference type="PROSITE-ProRule" id="PRU00175"/>
    </source>
</evidence>
<keyword evidence="7" id="KW-0812">Transmembrane</keyword>
<feature type="coiled-coil region" evidence="5">
    <location>
        <begin position="395"/>
        <end position="426"/>
    </location>
</feature>
<feature type="compositionally biased region" description="Acidic residues" evidence="6">
    <location>
        <begin position="192"/>
        <end position="208"/>
    </location>
</feature>
<dbReference type="SUPFAM" id="SSF57850">
    <property type="entry name" value="RING/U-box"/>
    <property type="match status" value="1"/>
</dbReference>
<gene>
    <name evidence="9" type="ORF">LUZ62_056255</name>
</gene>
<evidence type="ECO:0000256" key="5">
    <source>
        <dbReference type="SAM" id="Coils"/>
    </source>
</evidence>
<keyword evidence="5" id="KW-0175">Coiled coil</keyword>
<protein>
    <submittedName>
        <fullName evidence="9">E3 ubiquitin-protein ligase RING1</fullName>
    </submittedName>
</protein>
<evidence type="ECO:0000256" key="3">
    <source>
        <dbReference type="ARBA" id="ARBA00022833"/>
    </source>
</evidence>
<keyword evidence="1" id="KW-0479">Metal-binding</keyword>
<keyword evidence="10" id="KW-1185">Reference proteome</keyword>
<dbReference type="Gene3D" id="3.30.40.10">
    <property type="entry name" value="Zinc/RING finger domain, C3HC4 (zinc finger)"/>
    <property type="match status" value="1"/>
</dbReference>
<evidence type="ECO:0000256" key="2">
    <source>
        <dbReference type="ARBA" id="ARBA00022771"/>
    </source>
</evidence>
<dbReference type="Proteomes" id="UP001140206">
    <property type="component" value="Chromosome 3"/>
</dbReference>
<reference evidence="9" key="1">
    <citation type="submission" date="2022-08" db="EMBL/GenBank/DDBJ databases">
        <authorList>
            <person name="Marques A."/>
        </authorList>
    </citation>
    <scope>NUCLEOTIDE SEQUENCE</scope>
    <source>
        <strain evidence="9">RhyPub2mFocal</strain>
        <tissue evidence="9">Leaves</tissue>
    </source>
</reference>
<accession>A0AAV8E0G2</accession>